<sequence>MITVTPLHLMGKDDRGENYTWDCTRTGAFILCYRKAGSSSGQHYHEGKSANKNPEILFLLSGTAEMHWCTLDQRDKMETITIQAPAKVVVPVMIWHQLIAVTDCSFMELNSVEDVQADSVRIWREEL</sequence>
<gene>
    <name evidence="1" type="ORF">DCC81_17500</name>
</gene>
<evidence type="ECO:0000313" key="2">
    <source>
        <dbReference type="Proteomes" id="UP000244450"/>
    </source>
</evidence>
<reference evidence="1 2" key="1">
    <citation type="submission" date="2018-04" db="EMBL/GenBank/DDBJ databases">
        <title>Chitinophaga fuyangensis sp. nov., isolated from soil in a chemical factory.</title>
        <authorList>
            <person name="Chen K."/>
        </authorList>
    </citation>
    <scope>NUCLEOTIDE SEQUENCE [LARGE SCALE GENOMIC DNA]</scope>
    <source>
        <strain evidence="1 2">LY-1</strain>
    </source>
</reference>
<dbReference type="RefSeq" id="WP_108687875.1">
    <property type="nucleotide sequence ID" value="NZ_QCYK01000002.1"/>
</dbReference>
<comment type="caution">
    <text evidence="1">The sequence shown here is derived from an EMBL/GenBank/DDBJ whole genome shotgun (WGS) entry which is preliminary data.</text>
</comment>
<evidence type="ECO:0008006" key="3">
    <source>
        <dbReference type="Google" id="ProtNLM"/>
    </source>
</evidence>
<dbReference type="OrthoDB" id="1467537at2"/>
<protein>
    <recommendedName>
        <fullName evidence="3">Sugar 3,4-ketoisomerase QdtA cupin domain-containing protein</fullName>
    </recommendedName>
</protein>
<dbReference type="CDD" id="cd02208">
    <property type="entry name" value="cupin_RmlC-like"/>
    <property type="match status" value="1"/>
</dbReference>
<accession>A0A2T7BIE1</accession>
<dbReference type="InterPro" id="IPR011051">
    <property type="entry name" value="RmlC_Cupin_sf"/>
</dbReference>
<dbReference type="AlphaFoldDB" id="A0A2T7BIE1"/>
<proteinExistence type="predicted"/>
<organism evidence="1 2">
    <name type="scientific">Chitinophaga parva</name>
    <dbReference type="NCBI Taxonomy" id="2169414"/>
    <lineage>
        <taxon>Bacteria</taxon>
        <taxon>Pseudomonadati</taxon>
        <taxon>Bacteroidota</taxon>
        <taxon>Chitinophagia</taxon>
        <taxon>Chitinophagales</taxon>
        <taxon>Chitinophagaceae</taxon>
        <taxon>Chitinophaga</taxon>
    </lineage>
</organism>
<evidence type="ECO:0000313" key="1">
    <source>
        <dbReference type="EMBL" id="PUZ26038.1"/>
    </source>
</evidence>
<keyword evidence="2" id="KW-1185">Reference proteome</keyword>
<dbReference type="SUPFAM" id="SSF51182">
    <property type="entry name" value="RmlC-like cupins"/>
    <property type="match status" value="1"/>
</dbReference>
<dbReference type="Proteomes" id="UP000244450">
    <property type="component" value="Unassembled WGS sequence"/>
</dbReference>
<dbReference type="InterPro" id="IPR014710">
    <property type="entry name" value="RmlC-like_jellyroll"/>
</dbReference>
<name>A0A2T7BIE1_9BACT</name>
<dbReference type="EMBL" id="QCYK01000002">
    <property type="protein sequence ID" value="PUZ26038.1"/>
    <property type="molecule type" value="Genomic_DNA"/>
</dbReference>
<dbReference type="Gene3D" id="2.60.120.10">
    <property type="entry name" value="Jelly Rolls"/>
    <property type="match status" value="1"/>
</dbReference>